<feature type="domain" description="CheW-like" evidence="9">
    <location>
        <begin position="603"/>
        <end position="733"/>
    </location>
</feature>
<dbReference type="Pfam" id="PF02895">
    <property type="entry name" value="H-kinase_dim"/>
    <property type="match status" value="1"/>
</dbReference>
<dbReference type="Pfam" id="PF01627">
    <property type="entry name" value="Hpt"/>
    <property type="match status" value="1"/>
</dbReference>
<evidence type="ECO:0000259" key="8">
    <source>
        <dbReference type="PROSITE" id="PS50109"/>
    </source>
</evidence>
<dbReference type="Proteomes" id="UP000598032">
    <property type="component" value="Unassembled WGS sequence"/>
</dbReference>
<dbReference type="SMART" id="SM01231">
    <property type="entry name" value="H-kinase_dim"/>
    <property type="match status" value="1"/>
</dbReference>
<accession>A0ABN7HPQ6</accession>
<sequence>MNEFLEQFVIECREQVEQATADLLALEKSPSNIERLDSAFRAFHSLKGGAGIVDFDAMAEAVHGAEDGLSYARKGTIAISPTLIGDCLACLDQVIQWVDEIARSGDLPKDASKEAAAVVARFSRGERADAGIDQRPEVKQPVGWLATILAEHPDAAREAQCAVRYTPGADCFFSQEDPLARIAGLPGLLIVDVSPVHPWPQLCDLDPFQCNLVLVALSSASETEIRKALADVLDRCHIEALGEAVRRPASSLSPDARSLFEAQLALLESTVDDDLAGKVASAGAVVANVFLAQGDNSLAVPIEKATAQSLAEAQTAPLASAIKAILFEEAAKPGPPVPFGTEHETAARTLRIDAGRVDSLVDLTAELTVAKNAIGHVVALAQNGEEGLEPLLKQRFAVLDRLIGELQQGVLALRVLPLRHVFQRFPRLLREIAAGLDKSVDLVTEGAETEADKAIVEMLFEPLLHVVRNAIDHGIEDKVRRLALGKPAVAKLGLRGYREGENVVVEITDDGQGINVERVRQVALERGVVTAEALAAMSEAQVTALIFEPGFSTAQSVTDLSGRGVGMDVVRTKVVRMGGTVGIESTPGAGTAVRFTLPFSVMLTRIMVVSAAGQKFGIPLDAVVETLRVGPDAIARVGAAQAIVLRNHTVPVIDLREALNLHGEGDRGRNAVLVVANVDGVPSALRVDVIGERFDAMLKPLEGLLIGTPGLAGSTLLGDGSVLLILDLTELCR</sequence>
<dbReference type="InterPro" id="IPR005467">
    <property type="entry name" value="His_kinase_dom"/>
</dbReference>
<dbReference type="EMBL" id="CAJHCP010000004">
    <property type="protein sequence ID" value="CAD6526134.1"/>
    <property type="molecule type" value="Genomic_DNA"/>
</dbReference>
<proteinExistence type="predicted"/>
<evidence type="ECO:0000256" key="1">
    <source>
        <dbReference type="ARBA" id="ARBA00000085"/>
    </source>
</evidence>
<dbReference type="InterPro" id="IPR004105">
    <property type="entry name" value="CheA-like_dim"/>
</dbReference>
<feature type="modified residue" description="Phosphohistidine" evidence="7">
    <location>
        <position position="44"/>
    </location>
</feature>
<evidence type="ECO:0000256" key="4">
    <source>
        <dbReference type="ARBA" id="ARBA00022679"/>
    </source>
</evidence>
<evidence type="ECO:0000313" key="11">
    <source>
        <dbReference type="EMBL" id="CAD6526134.1"/>
    </source>
</evidence>
<dbReference type="SUPFAM" id="SSF55874">
    <property type="entry name" value="ATPase domain of HSP90 chaperone/DNA topoisomerase II/histidine kinase"/>
    <property type="match status" value="1"/>
</dbReference>
<dbReference type="PRINTS" id="PR00344">
    <property type="entry name" value="BCTRLSENSOR"/>
</dbReference>
<dbReference type="InterPro" id="IPR008207">
    <property type="entry name" value="Sig_transdc_His_kin_Hpt_dom"/>
</dbReference>
<dbReference type="SMART" id="SM00260">
    <property type="entry name" value="CheW"/>
    <property type="match status" value="1"/>
</dbReference>
<evidence type="ECO:0000256" key="5">
    <source>
        <dbReference type="ARBA" id="ARBA00022777"/>
    </source>
</evidence>
<keyword evidence="5" id="KW-0418">Kinase</keyword>
<evidence type="ECO:0000256" key="3">
    <source>
        <dbReference type="ARBA" id="ARBA00022553"/>
    </source>
</evidence>
<dbReference type="Gene3D" id="2.30.30.40">
    <property type="entry name" value="SH3 Domains"/>
    <property type="match status" value="1"/>
</dbReference>
<dbReference type="CDD" id="cd00088">
    <property type="entry name" value="HPT"/>
    <property type="match status" value="1"/>
</dbReference>
<evidence type="ECO:0000313" key="12">
    <source>
        <dbReference type="Proteomes" id="UP000598032"/>
    </source>
</evidence>
<dbReference type="Gene3D" id="3.30.565.10">
    <property type="entry name" value="Histidine kinase-like ATPase, C-terminal domain"/>
    <property type="match status" value="1"/>
</dbReference>
<dbReference type="PANTHER" id="PTHR43395:SF1">
    <property type="entry name" value="CHEMOTAXIS PROTEIN CHEA"/>
    <property type="match status" value="1"/>
</dbReference>
<dbReference type="InterPro" id="IPR036097">
    <property type="entry name" value="HisK_dim/P_sf"/>
</dbReference>
<dbReference type="InterPro" id="IPR036061">
    <property type="entry name" value="CheW-like_dom_sf"/>
</dbReference>
<evidence type="ECO:0000256" key="6">
    <source>
        <dbReference type="ARBA" id="ARBA00023012"/>
    </source>
</evidence>
<dbReference type="InterPro" id="IPR051315">
    <property type="entry name" value="Bact_Chemotaxis_CheA"/>
</dbReference>
<reference evidence="11 12" key="1">
    <citation type="submission" date="2020-10" db="EMBL/GenBank/DDBJ databases">
        <authorList>
            <person name="Peeters C."/>
        </authorList>
    </citation>
    <scope>NUCLEOTIDE SEQUENCE [LARGE SCALE GENOMIC DNA]</scope>
    <source>
        <strain evidence="11 12">LMG 28140</strain>
    </source>
</reference>
<comment type="catalytic activity">
    <reaction evidence="1">
        <text>ATP + protein L-histidine = ADP + protein N-phospho-L-histidine.</text>
        <dbReference type="EC" id="2.7.13.3"/>
    </reaction>
</comment>
<name>A0ABN7HPQ6_9BURK</name>
<dbReference type="Pfam" id="PF01584">
    <property type="entry name" value="CheW"/>
    <property type="match status" value="1"/>
</dbReference>
<dbReference type="Pfam" id="PF02518">
    <property type="entry name" value="HATPase_c"/>
    <property type="match status" value="1"/>
</dbReference>
<keyword evidence="3 7" id="KW-0597">Phosphoprotein</keyword>
<dbReference type="SMART" id="SM00073">
    <property type="entry name" value="HPT"/>
    <property type="match status" value="1"/>
</dbReference>
<dbReference type="InterPro" id="IPR036890">
    <property type="entry name" value="HATPase_C_sf"/>
</dbReference>
<dbReference type="PROSITE" id="PS50851">
    <property type="entry name" value="CHEW"/>
    <property type="match status" value="1"/>
</dbReference>
<keyword evidence="12" id="KW-1185">Reference proteome</keyword>
<keyword evidence="6" id="KW-0902">Two-component regulatory system</keyword>
<evidence type="ECO:0000259" key="9">
    <source>
        <dbReference type="PROSITE" id="PS50851"/>
    </source>
</evidence>
<gene>
    <name evidence="11" type="ORF">LMG28140_01803</name>
</gene>
<dbReference type="InterPro" id="IPR003594">
    <property type="entry name" value="HATPase_dom"/>
</dbReference>
<dbReference type="Gene3D" id="1.10.287.560">
    <property type="entry name" value="Histidine kinase CheA-like, homodimeric domain"/>
    <property type="match status" value="1"/>
</dbReference>
<organism evidence="11 12">
    <name type="scientific">Paraburkholderia metrosideri</name>
    <dbReference type="NCBI Taxonomy" id="580937"/>
    <lineage>
        <taxon>Bacteria</taxon>
        <taxon>Pseudomonadati</taxon>
        <taxon>Pseudomonadota</taxon>
        <taxon>Betaproteobacteria</taxon>
        <taxon>Burkholderiales</taxon>
        <taxon>Burkholderiaceae</taxon>
        <taxon>Paraburkholderia</taxon>
    </lineage>
</organism>
<dbReference type="SMART" id="SM00387">
    <property type="entry name" value="HATPase_c"/>
    <property type="match status" value="1"/>
</dbReference>
<comment type="caution">
    <text evidence="11">The sequence shown here is derived from an EMBL/GenBank/DDBJ whole genome shotgun (WGS) entry which is preliminary data.</text>
</comment>
<dbReference type="InterPro" id="IPR037006">
    <property type="entry name" value="CheA-like_homodim_sf"/>
</dbReference>
<dbReference type="PROSITE" id="PS50109">
    <property type="entry name" value="HIS_KIN"/>
    <property type="match status" value="1"/>
</dbReference>
<dbReference type="CDD" id="cd16916">
    <property type="entry name" value="HATPase_CheA-like"/>
    <property type="match status" value="1"/>
</dbReference>
<dbReference type="EC" id="2.7.13.3" evidence="2"/>
<dbReference type="PANTHER" id="PTHR43395">
    <property type="entry name" value="SENSOR HISTIDINE KINASE CHEA"/>
    <property type="match status" value="1"/>
</dbReference>
<evidence type="ECO:0000256" key="2">
    <source>
        <dbReference type="ARBA" id="ARBA00012438"/>
    </source>
</evidence>
<feature type="domain" description="HPt" evidence="10">
    <location>
        <begin position="1"/>
        <end position="105"/>
    </location>
</feature>
<dbReference type="Gene3D" id="1.20.120.160">
    <property type="entry name" value="HPT domain"/>
    <property type="match status" value="1"/>
</dbReference>
<dbReference type="SUPFAM" id="SSF50341">
    <property type="entry name" value="CheW-like"/>
    <property type="match status" value="1"/>
</dbReference>
<protein>
    <recommendedName>
        <fullName evidence="2">histidine kinase</fullName>
        <ecNumber evidence="2">2.7.13.3</ecNumber>
    </recommendedName>
</protein>
<dbReference type="InterPro" id="IPR036641">
    <property type="entry name" value="HPT_dom_sf"/>
</dbReference>
<dbReference type="InterPro" id="IPR004358">
    <property type="entry name" value="Sig_transdc_His_kin-like_C"/>
</dbReference>
<feature type="domain" description="Histidine kinase" evidence="8">
    <location>
        <begin position="362"/>
        <end position="601"/>
    </location>
</feature>
<dbReference type="RefSeq" id="WP_201641926.1">
    <property type="nucleotide sequence ID" value="NZ_CAJHCP010000004.1"/>
</dbReference>
<dbReference type="PROSITE" id="PS50894">
    <property type="entry name" value="HPT"/>
    <property type="match status" value="1"/>
</dbReference>
<evidence type="ECO:0000256" key="7">
    <source>
        <dbReference type="PROSITE-ProRule" id="PRU00110"/>
    </source>
</evidence>
<dbReference type="SUPFAM" id="SSF47226">
    <property type="entry name" value="Histidine-containing phosphotransfer domain, HPT domain"/>
    <property type="match status" value="1"/>
</dbReference>
<keyword evidence="4" id="KW-0808">Transferase</keyword>
<evidence type="ECO:0000259" key="10">
    <source>
        <dbReference type="PROSITE" id="PS50894"/>
    </source>
</evidence>
<dbReference type="InterPro" id="IPR002545">
    <property type="entry name" value="CheW-lke_dom"/>
</dbReference>
<dbReference type="SUPFAM" id="SSF47384">
    <property type="entry name" value="Homodimeric domain of signal transducing histidine kinase"/>
    <property type="match status" value="1"/>
</dbReference>